<evidence type="ECO:0000259" key="1">
    <source>
        <dbReference type="Pfam" id="PF12172"/>
    </source>
</evidence>
<dbReference type="InterPro" id="IPR022002">
    <property type="entry name" value="ChsH2_Znr"/>
</dbReference>
<evidence type="ECO:0000313" key="3">
    <source>
        <dbReference type="EMBL" id="GGT97835.1"/>
    </source>
</evidence>
<sequence>MIVYKCINCGEETFERRAVCPKCRGEEFEEVDEKLGELVVETTLYVTPSSFPDKYTIAVLRAGTTRVLVRKE</sequence>
<keyword evidence="4" id="KW-1185">Reference proteome</keyword>
<reference evidence="4" key="2">
    <citation type="submission" date="2018-04" db="EMBL/GenBank/DDBJ databases">
        <title>Complete genome sequence of Sulfodiicoccus acidiphilus strain HS-1.</title>
        <authorList>
            <person name="Sakai H.D."/>
            <person name="Kurosawa N."/>
        </authorList>
    </citation>
    <scope>NUCLEOTIDE SEQUENCE [LARGE SCALE GENOMIC DNA]</scope>
    <source>
        <strain evidence="4">HS-1</strain>
    </source>
</reference>
<proteinExistence type="predicted"/>
<organism evidence="2 4">
    <name type="scientific">Sulfodiicoccus acidiphilus</name>
    <dbReference type="NCBI Taxonomy" id="1670455"/>
    <lineage>
        <taxon>Archaea</taxon>
        <taxon>Thermoproteota</taxon>
        <taxon>Thermoprotei</taxon>
        <taxon>Sulfolobales</taxon>
        <taxon>Sulfolobaceae</taxon>
        <taxon>Sulfodiicoccus</taxon>
    </lineage>
</organism>
<dbReference type="EMBL" id="BMQS01000012">
    <property type="protein sequence ID" value="GGT97835.1"/>
    <property type="molecule type" value="Genomic_DNA"/>
</dbReference>
<dbReference type="Pfam" id="PF12172">
    <property type="entry name" value="zf-ChsH2"/>
    <property type="match status" value="1"/>
</dbReference>
<dbReference type="Proteomes" id="UP000276741">
    <property type="component" value="Chromosome"/>
</dbReference>
<evidence type="ECO:0000313" key="2">
    <source>
        <dbReference type="EMBL" id="BBD73716.1"/>
    </source>
</evidence>
<dbReference type="InterPro" id="IPR012340">
    <property type="entry name" value="NA-bd_OB-fold"/>
</dbReference>
<reference evidence="3" key="1">
    <citation type="journal article" date="2014" name="Int. J. Syst. Evol. Microbiol.">
        <title>Complete genome sequence of Corynebacterium casei LMG S-19264T (=DSM 44701T), isolated from a smear-ripened cheese.</title>
        <authorList>
            <consortium name="US DOE Joint Genome Institute (JGI-PGF)"/>
            <person name="Walter F."/>
            <person name="Albersmeier A."/>
            <person name="Kalinowski J."/>
            <person name="Ruckert C."/>
        </authorList>
    </citation>
    <scope>NUCLEOTIDE SEQUENCE</scope>
    <source>
        <strain evidence="3">JCM 31740</strain>
    </source>
</reference>
<dbReference type="RefSeq" id="WP_126450991.1">
    <property type="nucleotide sequence ID" value="NZ_AP018553.1"/>
</dbReference>
<dbReference type="OrthoDB" id="9573at2157"/>
<dbReference type="KEGG" id="sacd:HS1genome_2105"/>
<dbReference type="Proteomes" id="UP000616143">
    <property type="component" value="Unassembled WGS sequence"/>
</dbReference>
<reference evidence="2" key="3">
    <citation type="journal article" date="2019" name="BMC Res. Notes">
        <title>Complete genome sequence of the Sulfodiicoccus acidiphilus strain HS-1T, the first crenarchaeon that lacks polB3, isolated from an acidic hot spring in Ohwaku-dani, Hakone, Japan.</title>
        <authorList>
            <person name="Sakai H.D."/>
            <person name="Kurosawa N."/>
        </authorList>
    </citation>
    <scope>NUCLEOTIDE SEQUENCE</scope>
    <source>
        <strain evidence="2">HS-1</strain>
    </source>
</reference>
<accession>A0A348B6B4</accession>
<reference evidence="3" key="4">
    <citation type="submission" date="2020-09" db="EMBL/GenBank/DDBJ databases">
        <authorList>
            <person name="Sun Q."/>
            <person name="Ohkuma M."/>
        </authorList>
    </citation>
    <scope>NUCLEOTIDE SEQUENCE</scope>
    <source>
        <strain evidence="3">JCM 31740</strain>
    </source>
</reference>
<dbReference type="EMBL" id="AP018553">
    <property type="protein sequence ID" value="BBD73716.1"/>
    <property type="molecule type" value="Genomic_DNA"/>
</dbReference>
<name>A0A348B6B4_9CREN</name>
<evidence type="ECO:0000313" key="4">
    <source>
        <dbReference type="Proteomes" id="UP000276741"/>
    </source>
</evidence>
<protein>
    <recommendedName>
        <fullName evidence="1">ChsH2 rubredoxin-like zinc ribbon domain-containing protein</fullName>
    </recommendedName>
</protein>
<dbReference type="SUPFAM" id="SSF50249">
    <property type="entry name" value="Nucleic acid-binding proteins"/>
    <property type="match status" value="1"/>
</dbReference>
<gene>
    <name evidence="3" type="ORF">GCM10007116_14220</name>
    <name evidence="2" type="ORF">HS1genome_2105</name>
</gene>
<dbReference type="AlphaFoldDB" id="A0A348B6B4"/>
<dbReference type="GeneID" id="38667564"/>
<feature type="domain" description="ChsH2 rubredoxin-like zinc ribbon" evidence="1">
    <location>
        <begin position="3"/>
        <end position="29"/>
    </location>
</feature>